<sequence length="253" mass="27671">MRAQVILVASNPEVTMKMSAAPTRSAAAPQIDRAAAVVIDWISRKALFDKGLLTRLEMRVADRKWVEAGAPKGPRPTIEAVQAKVNEIVRSLGDKGQRVALEFWAAHALSTAGKLRDIDGIAFAKEFSRAGKPKLAQGPETHTRVKNKAAEILTEVNRRRPSIETVRKAPLTGLSRVLSDRDQEAWETRLACVQWNLHCATTDHDGAAVADCRNALDRIIDVGGRAGAWPSVKRQPAAETEQVATRMREFVAA</sequence>
<reference evidence="1 2" key="1">
    <citation type="submission" date="2018-07" db="EMBL/GenBank/DDBJ databases">
        <title>Genome sequence of Roseomonas fauriae ATCC 49958.</title>
        <authorList>
            <person name="Sant'Anna F.H."/>
            <person name="Baldani J.I."/>
            <person name="Zilli J.E."/>
            <person name="Reis V.M."/>
            <person name="Hartmann A."/>
            <person name="Cruz L."/>
            <person name="de Souza E.M."/>
            <person name="de Oliveira Pedrosa F."/>
            <person name="Passaglia L.M.P."/>
        </authorList>
    </citation>
    <scope>NUCLEOTIDE SEQUENCE [LARGE SCALE GENOMIC DNA]</scope>
    <source>
        <strain evidence="1 2">ATCC 49958</strain>
    </source>
</reference>
<dbReference type="AlphaFoldDB" id="A0A6L3ASC4"/>
<proteinExistence type="predicted"/>
<accession>A0A6L3ASC4</accession>
<dbReference type="Proteomes" id="UP000476837">
    <property type="component" value="Unassembled WGS sequence"/>
</dbReference>
<protein>
    <submittedName>
        <fullName evidence="1">Uncharacterized protein</fullName>
    </submittedName>
</protein>
<comment type="caution">
    <text evidence="1">The sequence shown here is derived from an EMBL/GenBank/DDBJ whole genome shotgun (WGS) entry which is preliminary data.</text>
</comment>
<name>A0A6L3ASC4_AZOBR</name>
<gene>
    <name evidence="1" type="ORF">DS837_28185</name>
</gene>
<organism evidence="1 2">
    <name type="scientific">Azospirillum brasilense</name>
    <dbReference type="NCBI Taxonomy" id="192"/>
    <lineage>
        <taxon>Bacteria</taxon>
        <taxon>Pseudomonadati</taxon>
        <taxon>Pseudomonadota</taxon>
        <taxon>Alphaproteobacteria</taxon>
        <taxon>Rhodospirillales</taxon>
        <taxon>Azospirillaceae</taxon>
        <taxon>Azospirillum</taxon>
    </lineage>
</organism>
<evidence type="ECO:0000313" key="1">
    <source>
        <dbReference type="EMBL" id="KAA0678199.1"/>
    </source>
</evidence>
<dbReference type="EMBL" id="QOKV01000029">
    <property type="protein sequence ID" value="KAA0678199.1"/>
    <property type="molecule type" value="Genomic_DNA"/>
</dbReference>
<evidence type="ECO:0000313" key="2">
    <source>
        <dbReference type="Proteomes" id="UP000476837"/>
    </source>
</evidence>